<dbReference type="SUPFAM" id="SSF54001">
    <property type="entry name" value="Cysteine proteinases"/>
    <property type="match status" value="2"/>
</dbReference>
<dbReference type="Pfam" id="PF00443">
    <property type="entry name" value="UCH"/>
    <property type="match status" value="2"/>
</dbReference>
<dbReference type="PROSITE" id="PS50235">
    <property type="entry name" value="USP_3"/>
    <property type="match status" value="2"/>
</dbReference>
<dbReference type="InterPro" id="IPR001394">
    <property type="entry name" value="Peptidase_C19_UCH"/>
</dbReference>
<feature type="domain" description="USP" evidence="3">
    <location>
        <begin position="202"/>
        <end position="488"/>
    </location>
</feature>
<keyword evidence="1" id="KW-0833">Ubl conjugation pathway</keyword>
<dbReference type="GO" id="GO:0006508">
    <property type="term" value="P:proteolysis"/>
    <property type="evidence" value="ECO:0007669"/>
    <property type="project" value="UniProtKB-KW"/>
</dbReference>
<proteinExistence type="inferred from homology"/>
<evidence type="ECO:0000313" key="5">
    <source>
        <dbReference type="Proteomes" id="UP000827986"/>
    </source>
</evidence>
<feature type="non-terminal residue" evidence="4">
    <location>
        <position position="1"/>
    </location>
</feature>
<dbReference type="Gene3D" id="3.90.70.10">
    <property type="entry name" value="Cysteine proteinases"/>
    <property type="match status" value="2"/>
</dbReference>
<dbReference type="Proteomes" id="UP000827986">
    <property type="component" value="Unassembled WGS sequence"/>
</dbReference>
<dbReference type="PROSITE" id="PS00973">
    <property type="entry name" value="USP_2"/>
    <property type="match status" value="1"/>
</dbReference>
<dbReference type="PANTHER" id="PTHR24006:SF899">
    <property type="entry name" value="UBIQUITIN CARBOXYL-TERMINAL HYDROLASE"/>
    <property type="match status" value="1"/>
</dbReference>
<gene>
    <name evidence="4" type="ORF">KIL84_006888</name>
</gene>
<organism evidence="4 5">
    <name type="scientific">Mauremys mutica</name>
    <name type="common">yellowpond turtle</name>
    <dbReference type="NCBI Taxonomy" id="74926"/>
    <lineage>
        <taxon>Eukaryota</taxon>
        <taxon>Metazoa</taxon>
        <taxon>Chordata</taxon>
        <taxon>Craniata</taxon>
        <taxon>Vertebrata</taxon>
        <taxon>Euteleostomi</taxon>
        <taxon>Archelosauria</taxon>
        <taxon>Testudinata</taxon>
        <taxon>Testudines</taxon>
        <taxon>Cryptodira</taxon>
        <taxon>Durocryptodira</taxon>
        <taxon>Testudinoidea</taxon>
        <taxon>Geoemydidae</taxon>
        <taxon>Geoemydinae</taxon>
        <taxon>Mauremys</taxon>
    </lineage>
</organism>
<sequence>MTPPSPAASFNTHAAEGSCSFHFPVSFSVRPRELIVKGAAASKPSGSVCPEGSAFSFLLRTLLRGLIYTLLRDLCKKVHAMAGAWQEQLYTGDVNYRSQPDTALIPEGQICLDEQQSATTSLLMCHRIDSDAWPSKPAWPFAESMGNFDTGDTSNQGASPAHENEMSWEMENAAMQEGGSPASSRSASPVQLPSDPRKGTYVGLRNQGSTCYLNSLLQCLFFTRELREAILSCNNCDSGIVCQLKKLFQKLLKHDKSAPSTKGITKCLGVRNVHQQQDVVTYFRILMNKIIEETEDIQPLYQVKMVHSITCHGCRQQARIQQNPVLSLALSLDQYTSNCEVYSVHNALDAVQKVNEFTGDEKFYCETCRSKQKATSRYYFETLPQILVLNLKRYQFDGNQFRKLHYEVSVPFSLTLNSEEQPNAQYELFAVCHHKGEIHGGHYVADIKSFENECWYSFDDTMVWKVQEDQNTMDKNSSTAYLLMYRMGNCDAKPRTYMGLRNQSCTCCLNSLLHCLFFTRELSEAILSCNNVGDSIIVCHLQQLFKELTTGGSSPTTEKITRALGMGNVLDVKECFQLLMDKIIEEKEEIRQLYQLKMVYLITCHGCGHQKTLKEPDLSISLPVLKQNYNWAGNSVDRVLDDMQKEHPYTGDGQHYCECCENQRSTLRYCFETLPQILVIHLKRDHHINAGVSVPLSLTLKTDDLLGTDYELFGMCHHIGAIHGDHYTAEVKSLEDNHWYHFNDREVSEVSEEQISSKVQN</sequence>
<keyword evidence="5" id="KW-1185">Reference proteome</keyword>
<dbReference type="GO" id="GO:0016579">
    <property type="term" value="P:protein deubiquitination"/>
    <property type="evidence" value="ECO:0007669"/>
    <property type="project" value="InterPro"/>
</dbReference>
<protein>
    <recommendedName>
        <fullName evidence="1">Ubiquitin carboxyl-terminal hydrolase</fullName>
        <ecNumber evidence="1">3.4.19.12</ecNumber>
    </recommendedName>
</protein>
<dbReference type="PROSITE" id="PS00972">
    <property type="entry name" value="USP_1"/>
    <property type="match status" value="1"/>
</dbReference>
<keyword evidence="1" id="KW-0645">Protease</keyword>
<evidence type="ECO:0000313" key="4">
    <source>
        <dbReference type="EMBL" id="KAH1171270.1"/>
    </source>
</evidence>
<comment type="caution">
    <text evidence="4">The sequence shown here is derived from an EMBL/GenBank/DDBJ whole genome shotgun (WGS) entry which is preliminary data.</text>
</comment>
<dbReference type="GO" id="GO:0005634">
    <property type="term" value="C:nucleus"/>
    <property type="evidence" value="ECO:0007669"/>
    <property type="project" value="TreeGrafter"/>
</dbReference>
<name>A0A9D4AWK2_9SAUR</name>
<dbReference type="AlphaFoldDB" id="A0A9D4AWK2"/>
<evidence type="ECO:0000259" key="3">
    <source>
        <dbReference type="PROSITE" id="PS50235"/>
    </source>
</evidence>
<dbReference type="InterPro" id="IPR028889">
    <property type="entry name" value="USP"/>
</dbReference>
<keyword evidence="1" id="KW-0788">Thiol protease</keyword>
<feature type="domain" description="USP" evidence="3">
    <location>
        <begin position="498"/>
        <end position="761"/>
    </location>
</feature>
<comment type="catalytic activity">
    <reaction evidence="1">
        <text>Thiol-dependent hydrolysis of ester, thioester, amide, peptide and isopeptide bonds formed by the C-terminal Gly of ubiquitin (a 76-residue protein attached to proteins as an intracellular targeting signal).</text>
        <dbReference type="EC" id="3.4.19.12"/>
    </reaction>
</comment>
<dbReference type="PANTHER" id="PTHR24006">
    <property type="entry name" value="UBIQUITIN CARBOXYL-TERMINAL HYDROLASE"/>
    <property type="match status" value="1"/>
</dbReference>
<feature type="compositionally biased region" description="Low complexity" evidence="2">
    <location>
        <begin position="178"/>
        <end position="189"/>
    </location>
</feature>
<keyword evidence="1" id="KW-0378">Hydrolase</keyword>
<reference evidence="4" key="1">
    <citation type="submission" date="2021-09" db="EMBL/GenBank/DDBJ databases">
        <title>The genome of Mauremys mutica provides insights into the evolution of semi-aquatic lifestyle.</title>
        <authorList>
            <person name="Gong S."/>
            <person name="Gao Y."/>
        </authorList>
    </citation>
    <scope>NUCLEOTIDE SEQUENCE</scope>
    <source>
        <strain evidence="4">MM-2020</strain>
        <tissue evidence="4">Muscle</tissue>
    </source>
</reference>
<accession>A0A9D4AWK2</accession>
<dbReference type="InterPro" id="IPR038765">
    <property type="entry name" value="Papain-like_cys_pep_sf"/>
</dbReference>
<dbReference type="GO" id="GO:0004843">
    <property type="term" value="F:cysteine-type deubiquitinase activity"/>
    <property type="evidence" value="ECO:0007669"/>
    <property type="project" value="UniProtKB-UniRule"/>
</dbReference>
<dbReference type="InterPro" id="IPR050164">
    <property type="entry name" value="Peptidase_C19"/>
</dbReference>
<dbReference type="InterPro" id="IPR018200">
    <property type="entry name" value="USP_CS"/>
</dbReference>
<evidence type="ECO:0000256" key="1">
    <source>
        <dbReference type="RuleBase" id="RU366025"/>
    </source>
</evidence>
<feature type="region of interest" description="Disordered" evidence="2">
    <location>
        <begin position="144"/>
        <end position="197"/>
    </location>
</feature>
<dbReference type="GO" id="GO:0005829">
    <property type="term" value="C:cytosol"/>
    <property type="evidence" value="ECO:0007669"/>
    <property type="project" value="TreeGrafter"/>
</dbReference>
<dbReference type="EC" id="3.4.19.12" evidence="1"/>
<dbReference type="EMBL" id="JAHDVG010000483">
    <property type="protein sequence ID" value="KAH1171270.1"/>
    <property type="molecule type" value="Genomic_DNA"/>
</dbReference>
<evidence type="ECO:0000256" key="2">
    <source>
        <dbReference type="SAM" id="MobiDB-lite"/>
    </source>
</evidence>
<comment type="similarity">
    <text evidence="1">Belongs to the peptidase C19 family.</text>
</comment>